<reference evidence="2 3" key="1">
    <citation type="journal article" date="2019" name="Emerg. Microbes Infect.">
        <title>Comprehensive subspecies identification of 175 nontuberculous mycobacteria species based on 7547 genomic profiles.</title>
        <authorList>
            <person name="Matsumoto Y."/>
            <person name="Kinjo T."/>
            <person name="Motooka D."/>
            <person name="Nabeya D."/>
            <person name="Jung N."/>
            <person name="Uechi K."/>
            <person name="Horii T."/>
            <person name="Iida T."/>
            <person name="Fujita J."/>
            <person name="Nakamura S."/>
        </authorList>
    </citation>
    <scope>NUCLEOTIDE SEQUENCE [LARGE SCALE GENOMIC DNA]</scope>
    <source>
        <strain evidence="2 3">JCM 13574</strain>
    </source>
</reference>
<feature type="domain" description="VOC" evidence="1">
    <location>
        <begin position="8"/>
        <end position="142"/>
    </location>
</feature>
<dbReference type="EMBL" id="AP022610">
    <property type="protein sequence ID" value="BBZ29840.1"/>
    <property type="molecule type" value="Genomic_DNA"/>
</dbReference>
<dbReference type="AlphaFoldDB" id="A0A7I7XKU5"/>
<dbReference type="Gene3D" id="3.10.180.10">
    <property type="entry name" value="2,3-Dihydroxybiphenyl 1,2-Dioxygenase, domain 1"/>
    <property type="match status" value="1"/>
</dbReference>
<dbReference type="PROSITE" id="PS51819">
    <property type="entry name" value="VOC"/>
    <property type="match status" value="1"/>
</dbReference>
<dbReference type="SUPFAM" id="SSF54593">
    <property type="entry name" value="Glyoxalase/Bleomycin resistance protein/Dihydroxybiphenyl dioxygenase"/>
    <property type="match status" value="1"/>
</dbReference>
<gene>
    <name evidence="2" type="primary">yaeR_2</name>
    <name evidence="2" type="ORF">MMAD_41350</name>
</gene>
<evidence type="ECO:0000313" key="2">
    <source>
        <dbReference type="EMBL" id="BBZ29840.1"/>
    </source>
</evidence>
<dbReference type="InterPro" id="IPR037523">
    <property type="entry name" value="VOC_core"/>
</dbReference>
<proteinExistence type="predicted"/>
<accession>A0A7I7XKU5</accession>
<dbReference type="InterPro" id="IPR050383">
    <property type="entry name" value="GlyoxalaseI/FosfomycinResist"/>
</dbReference>
<dbReference type="Pfam" id="PF00903">
    <property type="entry name" value="Glyoxalase"/>
    <property type="match status" value="1"/>
</dbReference>
<sequence length="143" mass="15353">MALIETTGLHHLRITVTDIDRSRKFYQDVLGFEVAAASSGDVDDPEVRADPTQLYGGVVFQTNGILFGLRPVAEASDRFDSTRVGLDHVSFGVASIDDLRSVATRLEGAGVEHGEIKELGDFGIAILSFSDPDGVHLELTAPI</sequence>
<dbReference type="PANTHER" id="PTHR21366">
    <property type="entry name" value="GLYOXALASE FAMILY PROTEIN"/>
    <property type="match status" value="1"/>
</dbReference>
<dbReference type="InterPro" id="IPR029068">
    <property type="entry name" value="Glyas_Bleomycin-R_OHBP_Dase"/>
</dbReference>
<dbReference type="KEGG" id="mmag:MMAD_41350"/>
<evidence type="ECO:0000259" key="1">
    <source>
        <dbReference type="PROSITE" id="PS51819"/>
    </source>
</evidence>
<organism evidence="2 3">
    <name type="scientific">Mycolicibacterium madagascariense</name>
    <dbReference type="NCBI Taxonomy" id="212765"/>
    <lineage>
        <taxon>Bacteria</taxon>
        <taxon>Bacillati</taxon>
        <taxon>Actinomycetota</taxon>
        <taxon>Actinomycetes</taxon>
        <taxon>Mycobacteriales</taxon>
        <taxon>Mycobacteriaceae</taxon>
        <taxon>Mycolicibacterium</taxon>
    </lineage>
</organism>
<dbReference type="RefSeq" id="WP_163740707.1">
    <property type="nucleotide sequence ID" value="NZ_AP022610.1"/>
</dbReference>
<evidence type="ECO:0000313" key="3">
    <source>
        <dbReference type="Proteomes" id="UP000466517"/>
    </source>
</evidence>
<dbReference type="PANTHER" id="PTHR21366:SF14">
    <property type="entry name" value="GLYOXALASE DOMAIN-CONTAINING PROTEIN 5"/>
    <property type="match status" value="1"/>
</dbReference>
<dbReference type="InterPro" id="IPR004360">
    <property type="entry name" value="Glyas_Fos-R_dOase_dom"/>
</dbReference>
<protein>
    <submittedName>
        <fullName evidence="2">Glyoxalase</fullName>
    </submittedName>
</protein>
<name>A0A7I7XKU5_9MYCO</name>
<dbReference type="Proteomes" id="UP000466517">
    <property type="component" value="Chromosome"/>
</dbReference>
<keyword evidence="3" id="KW-1185">Reference proteome</keyword>